<feature type="compositionally biased region" description="Basic and acidic residues" evidence="5">
    <location>
        <begin position="63"/>
        <end position="72"/>
    </location>
</feature>
<evidence type="ECO:0000313" key="9">
    <source>
        <dbReference type="Proteomes" id="UP000245202"/>
    </source>
</evidence>
<comment type="caution">
    <text evidence="8">The sequence shown here is derived from an EMBL/GenBank/DDBJ whole genome shotgun (WGS) entry which is preliminary data.</text>
</comment>
<feature type="compositionally biased region" description="Polar residues" evidence="5">
    <location>
        <begin position="52"/>
        <end position="62"/>
    </location>
</feature>
<dbReference type="AlphaFoldDB" id="A0A2R5F2U2"/>
<dbReference type="EMBL" id="BDQX01000339">
    <property type="protein sequence ID" value="GBG10663.1"/>
    <property type="molecule type" value="Genomic_DNA"/>
</dbReference>
<dbReference type="Proteomes" id="UP000245202">
    <property type="component" value="Unassembled WGS sequence"/>
</dbReference>
<feature type="compositionally biased region" description="Low complexity" evidence="5">
    <location>
        <begin position="29"/>
        <end position="51"/>
    </location>
</feature>
<dbReference type="PANTHER" id="PTHR30532:SF26">
    <property type="entry name" value="IRON(3+)-HYDROXAMATE-BINDING PROTEIN FHUD"/>
    <property type="match status" value="1"/>
</dbReference>
<protein>
    <submittedName>
        <fullName evidence="8">ABC transporter substrate-binding protein</fullName>
    </submittedName>
</protein>
<dbReference type="PANTHER" id="PTHR30532">
    <property type="entry name" value="IRON III DICITRATE-BINDING PERIPLASMIC PROTEIN"/>
    <property type="match status" value="1"/>
</dbReference>
<evidence type="ECO:0000256" key="5">
    <source>
        <dbReference type="SAM" id="MobiDB-lite"/>
    </source>
</evidence>
<dbReference type="GO" id="GO:1901678">
    <property type="term" value="P:iron coordination entity transport"/>
    <property type="evidence" value="ECO:0007669"/>
    <property type="project" value="UniProtKB-ARBA"/>
</dbReference>
<evidence type="ECO:0000259" key="7">
    <source>
        <dbReference type="PROSITE" id="PS50983"/>
    </source>
</evidence>
<accession>A0A2R5F2U2</accession>
<evidence type="ECO:0000256" key="3">
    <source>
        <dbReference type="ARBA" id="ARBA00022448"/>
    </source>
</evidence>
<evidence type="ECO:0000313" key="8">
    <source>
        <dbReference type="EMBL" id="GBG10663.1"/>
    </source>
</evidence>
<evidence type="ECO:0000256" key="2">
    <source>
        <dbReference type="ARBA" id="ARBA00008814"/>
    </source>
</evidence>
<dbReference type="RefSeq" id="WP_181376860.1">
    <property type="nucleotide sequence ID" value="NZ_BDQX01000339.1"/>
</dbReference>
<sequence>MKAQQKLWMTSLLLLAVFLLAACGNNSSNANTASHSTSPSPSATVASTDTTGGSNAASNSGENETREFEHGKGVTVIPANPERVVAIQYTGAMLALGVKPVGADNEWAKYPLLEQEWAGIEHVGDSWTGLNLEKIVELNPDLIVTHVEDTYEALSKIAPTIWIPWLQYDPPGQIALFGDILGKQAEAEAWQKQFDAKVAETKQTVGSIIGEDKTVTIFNIRPANQFIYGNKAMGGYVIYDLLDLKAPEIVQQEVIDKGLGQLEISLELLPQYANSDYVFLSVLANDGGTERAAEVTEGAIWKNLPASGNNRVFDLNWDTYFTTDPLSTMKQLDAFAELLQATQQ</sequence>
<name>A0A2R5F2U2_9BACL</name>
<dbReference type="Pfam" id="PF01497">
    <property type="entry name" value="Peripla_BP_2"/>
    <property type="match status" value="1"/>
</dbReference>
<dbReference type="PROSITE" id="PS51257">
    <property type="entry name" value="PROKAR_LIPOPROTEIN"/>
    <property type="match status" value="1"/>
</dbReference>
<dbReference type="Gene3D" id="3.40.50.1980">
    <property type="entry name" value="Nitrogenase molybdenum iron protein domain"/>
    <property type="match status" value="2"/>
</dbReference>
<feature type="chain" id="PRO_5015326461" evidence="6">
    <location>
        <begin position="31"/>
        <end position="344"/>
    </location>
</feature>
<dbReference type="GO" id="GO:0030288">
    <property type="term" value="C:outer membrane-bounded periplasmic space"/>
    <property type="evidence" value="ECO:0007669"/>
    <property type="project" value="TreeGrafter"/>
</dbReference>
<organism evidence="8 9">
    <name type="scientific">Paenibacillus agaridevorans</name>
    <dbReference type="NCBI Taxonomy" id="171404"/>
    <lineage>
        <taxon>Bacteria</taxon>
        <taxon>Bacillati</taxon>
        <taxon>Bacillota</taxon>
        <taxon>Bacilli</taxon>
        <taxon>Bacillales</taxon>
        <taxon>Paenibacillaceae</taxon>
        <taxon>Paenibacillus</taxon>
    </lineage>
</organism>
<keyword evidence="9" id="KW-1185">Reference proteome</keyword>
<evidence type="ECO:0000256" key="6">
    <source>
        <dbReference type="SAM" id="SignalP"/>
    </source>
</evidence>
<keyword evidence="3" id="KW-0813">Transport</keyword>
<evidence type="ECO:0000256" key="1">
    <source>
        <dbReference type="ARBA" id="ARBA00004196"/>
    </source>
</evidence>
<proteinExistence type="inferred from homology"/>
<evidence type="ECO:0000256" key="4">
    <source>
        <dbReference type="ARBA" id="ARBA00022729"/>
    </source>
</evidence>
<dbReference type="SUPFAM" id="SSF53807">
    <property type="entry name" value="Helical backbone' metal receptor"/>
    <property type="match status" value="1"/>
</dbReference>
<keyword evidence="4 6" id="KW-0732">Signal</keyword>
<feature type="signal peptide" evidence="6">
    <location>
        <begin position="1"/>
        <end position="30"/>
    </location>
</feature>
<feature type="region of interest" description="Disordered" evidence="5">
    <location>
        <begin position="29"/>
        <end position="74"/>
    </location>
</feature>
<dbReference type="InterPro" id="IPR051313">
    <property type="entry name" value="Bact_iron-sidero_bind"/>
</dbReference>
<dbReference type="PROSITE" id="PS50983">
    <property type="entry name" value="FE_B12_PBP"/>
    <property type="match status" value="1"/>
</dbReference>
<comment type="subcellular location">
    <subcellularLocation>
        <location evidence="1">Cell envelope</location>
    </subcellularLocation>
</comment>
<comment type="similarity">
    <text evidence="2">Belongs to the bacterial solute-binding protein 8 family.</text>
</comment>
<feature type="domain" description="Fe/B12 periplasmic-binding" evidence="7">
    <location>
        <begin position="83"/>
        <end position="343"/>
    </location>
</feature>
<gene>
    <name evidence="8" type="ORF">PAT3040_05415</name>
</gene>
<dbReference type="InterPro" id="IPR002491">
    <property type="entry name" value="ABC_transptr_periplasmic_BD"/>
</dbReference>
<reference evidence="8 9" key="1">
    <citation type="submission" date="2017-08" db="EMBL/GenBank/DDBJ databases">
        <title>Substantial Increase in Enzyme Production by Combined Drug-Resistance Mutations in Paenibacillus agaridevorans.</title>
        <authorList>
            <person name="Tanaka Y."/>
            <person name="Funane K."/>
            <person name="Hosaka T."/>
            <person name="Shiwa Y."/>
            <person name="Fujita N."/>
            <person name="Miyazaki T."/>
            <person name="Yoshikawa H."/>
            <person name="Murakami K."/>
            <person name="Kasahara K."/>
            <person name="Inaoka T."/>
            <person name="Hiraga Y."/>
            <person name="Ochi K."/>
        </authorList>
    </citation>
    <scope>NUCLEOTIDE SEQUENCE [LARGE SCALE GENOMIC DNA]</scope>
    <source>
        <strain evidence="8 9">T-3040</strain>
    </source>
</reference>